<protein>
    <submittedName>
        <fullName evidence="2">YebC/PmpR family DNA-binding transcriptional regulator</fullName>
    </submittedName>
</protein>
<dbReference type="InterPro" id="IPR026564">
    <property type="entry name" value="Transcrip_reg_TACO1-like_dom3"/>
</dbReference>
<dbReference type="EMBL" id="PFHJ01000005">
    <property type="protein sequence ID" value="PIW91620.1"/>
    <property type="molecule type" value="Genomic_DNA"/>
</dbReference>
<reference evidence="3" key="1">
    <citation type="submission" date="2017-09" db="EMBL/GenBank/DDBJ databases">
        <title>Depth-based differentiation of microbial function through sediment-hosted aquifers and enrichment of novel symbionts in the deep terrestrial subsurface.</title>
        <authorList>
            <person name="Probst A.J."/>
            <person name="Ladd B."/>
            <person name="Jarett J.K."/>
            <person name="Geller-Mcgrath D.E."/>
            <person name="Sieber C.M.K."/>
            <person name="Emerson J.B."/>
            <person name="Anantharaman K."/>
            <person name="Thomas B.C."/>
            <person name="Malmstrom R."/>
            <person name="Stieglmeier M."/>
            <person name="Klingl A."/>
            <person name="Woyke T."/>
            <person name="Ryan C.M."/>
            <person name="Banfield J.F."/>
        </authorList>
    </citation>
    <scope>NUCLEOTIDE SEQUENCE [LARGE SCALE GENOMIC DNA]</scope>
</reference>
<dbReference type="Gene3D" id="3.30.70.980">
    <property type="match status" value="2"/>
</dbReference>
<name>A0A2H9N1S1_9BACT</name>
<proteinExistence type="predicted"/>
<dbReference type="InterPro" id="IPR002876">
    <property type="entry name" value="Transcrip_reg_TACO1-like"/>
</dbReference>
<feature type="domain" description="TACO1/YebC-like second and third" evidence="1">
    <location>
        <begin position="7"/>
        <end position="75"/>
    </location>
</feature>
<dbReference type="InterPro" id="IPR029072">
    <property type="entry name" value="YebC-like"/>
</dbReference>
<dbReference type="SUPFAM" id="SSF75625">
    <property type="entry name" value="YebC-like"/>
    <property type="match status" value="1"/>
</dbReference>
<organism evidence="2 3">
    <name type="scientific">Candidatus Nealsonbacteria bacterium CG_4_8_14_3_um_filter_37_36</name>
    <dbReference type="NCBI Taxonomy" id="1974688"/>
    <lineage>
        <taxon>Bacteria</taxon>
        <taxon>Candidatus Nealsoniibacteriota</taxon>
    </lineage>
</organism>
<dbReference type="AlphaFoldDB" id="A0A2H9N1S1"/>
<dbReference type="PANTHER" id="PTHR12532">
    <property type="entry name" value="TRANSLATIONAL ACTIVATOR OF CYTOCHROME C OXIDASE 1"/>
    <property type="match status" value="1"/>
</dbReference>
<dbReference type="Pfam" id="PF01709">
    <property type="entry name" value="Transcrip_reg"/>
    <property type="match status" value="1"/>
</dbReference>
<sequence length="78" mass="9011">DFYLHDNLLDIYAKIEEFEKVKKGLEEKGIKIESASLDWVPKEEISLDEKTKGACQKLFDALDENDAVQEIYSNMKLS</sequence>
<accession>A0A2H9N1S1</accession>
<evidence type="ECO:0000313" key="3">
    <source>
        <dbReference type="Proteomes" id="UP000236840"/>
    </source>
</evidence>
<dbReference type="GO" id="GO:0003677">
    <property type="term" value="F:DNA binding"/>
    <property type="evidence" value="ECO:0007669"/>
    <property type="project" value="UniProtKB-KW"/>
</dbReference>
<dbReference type="InterPro" id="IPR048300">
    <property type="entry name" value="TACO1_YebC-like_2nd/3rd_dom"/>
</dbReference>
<dbReference type="PANTHER" id="PTHR12532:SF0">
    <property type="entry name" value="TRANSLATIONAL ACTIVATOR OF CYTOCHROME C OXIDASE 1"/>
    <property type="match status" value="1"/>
</dbReference>
<comment type="caution">
    <text evidence="2">The sequence shown here is derived from an EMBL/GenBank/DDBJ whole genome shotgun (WGS) entry which is preliminary data.</text>
</comment>
<evidence type="ECO:0000259" key="1">
    <source>
        <dbReference type="Pfam" id="PF01709"/>
    </source>
</evidence>
<feature type="non-terminal residue" evidence="2">
    <location>
        <position position="1"/>
    </location>
</feature>
<evidence type="ECO:0000313" key="2">
    <source>
        <dbReference type="EMBL" id="PIW91620.1"/>
    </source>
</evidence>
<keyword evidence="2" id="KW-0238">DNA-binding</keyword>
<dbReference type="Proteomes" id="UP000236840">
    <property type="component" value="Unassembled WGS sequence"/>
</dbReference>
<gene>
    <name evidence="2" type="ORF">COZ90_00195</name>
</gene>